<proteinExistence type="evidence at transcript level"/>
<evidence type="ECO:0000256" key="5">
    <source>
        <dbReference type="ARBA" id="ARBA00022729"/>
    </source>
</evidence>
<dbReference type="GO" id="GO:0007218">
    <property type="term" value="P:neuropeptide signaling pathway"/>
    <property type="evidence" value="ECO:0007669"/>
    <property type="project" value="UniProtKB-KW"/>
</dbReference>
<dbReference type="InterPro" id="IPR010475">
    <property type="entry name" value="AKH/RPCH_hormone"/>
</dbReference>
<dbReference type="AlphaFoldDB" id="D0VBL8"/>
<sequence length="96" mass="11032">MATNLFITSVLVLLTFHYTLAQLTFSTDWGKRSVRHNAPDCTPNPDTVIFLYKYLQVGIDHFTQNLQRLTRLMCDTSASSTVEAHKKDYIRIIVPK</sequence>
<comment type="subcellular location">
    <subcellularLocation>
        <location evidence="1">Secreted</location>
    </subcellularLocation>
</comment>
<keyword evidence="6" id="KW-0027">Amidation</keyword>
<comment type="similarity">
    <text evidence="2">Belongs to the AKH/HRTH/RPCH family.</text>
</comment>
<feature type="signal peptide" evidence="9">
    <location>
        <begin position="1"/>
        <end position="21"/>
    </location>
</feature>
<dbReference type="PROSITE" id="PS00256">
    <property type="entry name" value="AKH"/>
    <property type="match status" value="1"/>
</dbReference>
<keyword evidence="4" id="KW-0372">Hormone</keyword>
<evidence type="ECO:0000256" key="2">
    <source>
        <dbReference type="ARBA" id="ARBA00006145"/>
    </source>
</evidence>
<keyword evidence="7" id="KW-0873">Pyrrolidone carboxylic acid</keyword>
<reference evidence="10" key="1">
    <citation type="submission" date="2009-10" db="EMBL/GenBank/DDBJ databases">
        <title>Neuropeptide gene discovery in the Chagas Disease vector Rhodnius prolixus.</title>
        <authorList>
            <person name="Ons S."/>
            <person name="Sterkel M."/>
            <person name="Diambra L."/>
            <person name="Urlaub H."/>
            <person name="Rivera-Pomar R."/>
        </authorList>
    </citation>
    <scope>NUCLEOTIDE SEQUENCE</scope>
</reference>
<evidence type="ECO:0000256" key="8">
    <source>
        <dbReference type="ARBA" id="ARBA00023320"/>
    </source>
</evidence>
<protein>
    <submittedName>
        <fullName evidence="10">Adipokinetic hormone</fullName>
    </submittedName>
</protein>
<dbReference type="InterPro" id="IPR002047">
    <property type="entry name" value="Adipokinetic_hormone_CS"/>
</dbReference>
<evidence type="ECO:0000256" key="6">
    <source>
        <dbReference type="ARBA" id="ARBA00022815"/>
    </source>
</evidence>
<accession>D0VBL8</accession>
<evidence type="ECO:0000256" key="9">
    <source>
        <dbReference type="SAM" id="SignalP"/>
    </source>
</evidence>
<name>D0VBL8_RHOPR</name>
<dbReference type="GO" id="GO:0005576">
    <property type="term" value="C:extracellular region"/>
    <property type="evidence" value="ECO:0007669"/>
    <property type="project" value="UniProtKB-SubCell"/>
</dbReference>
<dbReference type="EMBL" id="GU062794">
    <property type="protein sequence ID" value="ACY09071.1"/>
    <property type="molecule type" value="mRNA"/>
</dbReference>
<evidence type="ECO:0000256" key="1">
    <source>
        <dbReference type="ARBA" id="ARBA00004613"/>
    </source>
</evidence>
<keyword evidence="3" id="KW-0964">Secreted</keyword>
<dbReference type="Pfam" id="PF06377">
    <property type="entry name" value="Adipokin_hormo"/>
    <property type="match status" value="1"/>
</dbReference>
<keyword evidence="5 9" id="KW-0732">Signal</keyword>
<dbReference type="GO" id="GO:0005179">
    <property type="term" value="F:hormone activity"/>
    <property type="evidence" value="ECO:0007669"/>
    <property type="project" value="UniProtKB-KW"/>
</dbReference>
<evidence type="ECO:0000313" key="10">
    <source>
        <dbReference type="EMBL" id="ACY09071.1"/>
    </source>
</evidence>
<feature type="chain" id="PRO_5003017858" evidence="9">
    <location>
        <begin position="22"/>
        <end position="96"/>
    </location>
</feature>
<keyword evidence="8" id="KW-0527">Neuropeptide</keyword>
<organism evidence="10">
    <name type="scientific">Rhodnius prolixus</name>
    <name type="common">Triatomid bug</name>
    <dbReference type="NCBI Taxonomy" id="13249"/>
    <lineage>
        <taxon>Eukaryota</taxon>
        <taxon>Metazoa</taxon>
        <taxon>Ecdysozoa</taxon>
        <taxon>Arthropoda</taxon>
        <taxon>Hexapoda</taxon>
        <taxon>Insecta</taxon>
        <taxon>Pterygota</taxon>
        <taxon>Neoptera</taxon>
        <taxon>Paraneoptera</taxon>
        <taxon>Hemiptera</taxon>
        <taxon>Heteroptera</taxon>
        <taxon>Panheteroptera</taxon>
        <taxon>Cimicomorpha</taxon>
        <taxon>Reduviidae</taxon>
        <taxon>Triatominae</taxon>
        <taxon>Rhodnius</taxon>
    </lineage>
</organism>
<dbReference type="VEuPathDB" id="VectorBase:RPRC000416"/>
<evidence type="ECO:0000256" key="4">
    <source>
        <dbReference type="ARBA" id="ARBA00022702"/>
    </source>
</evidence>
<evidence type="ECO:0000256" key="7">
    <source>
        <dbReference type="ARBA" id="ARBA00023283"/>
    </source>
</evidence>
<evidence type="ECO:0000256" key="3">
    <source>
        <dbReference type="ARBA" id="ARBA00022525"/>
    </source>
</evidence>